<name>A0A386PQP6_9LACO</name>
<dbReference type="PANTHER" id="PTHR43280">
    <property type="entry name" value="ARAC-FAMILY TRANSCRIPTIONAL REGULATOR"/>
    <property type="match status" value="1"/>
</dbReference>
<dbReference type="SMART" id="SM00342">
    <property type="entry name" value="HTH_ARAC"/>
    <property type="match status" value="1"/>
</dbReference>
<dbReference type="Gene3D" id="1.10.10.60">
    <property type="entry name" value="Homeodomain-like"/>
    <property type="match status" value="2"/>
</dbReference>
<sequence length="288" mass="33723">MTTPMELLEFDYTNPIKCIYHRPIGKKYVVPHWHEAIEICYVAKGHPGTMYIEDKEYQLNQGDIYVINSRLIHSFDTVINDGSRIITILINYDWLRHSLPKTVRKKNFELIKAPKKDSQMTAFHELTALINNINDFQCHDTSEDNHLHQLAMSVELISVLVKNFAVDKQVTSDIPEVISQIIAEFHADYQNDIQLSDMAKEYNYSYAYFSKFFKKYLGLSPKKYLTFLRIQKAAELIEKTDDKFTMIVAETGFPDEKSFYSAFKDRYHQTPLEYRKHIQNLTQTTVAP</sequence>
<evidence type="ECO:0000256" key="3">
    <source>
        <dbReference type="ARBA" id="ARBA00023163"/>
    </source>
</evidence>
<keyword evidence="6" id="KW-1185">Reference proteome</keyword>
<dbReference type="Pfam" id="PF12833">
    <property type="entry name" value="HTH_18"/>
    <property type="match status" value="1"/>
</dbReference>
<dbReference type="PANTHER" id="PTHR43280:SF2">
    <property type="entry name" value="HTH-TYPE TRANSCRIPTIONAL REGULATOR EXSA"/>
    <property type="match status" value="1"/>
</dbReference>
<dbReference type="OrthoDB" id="2211832at2"/>
<protein>
    <submittedName>
        <fullName evidence="5">AraC family transcriptional regulator</fullName>
    </submittedName>
</protein>
<dbReference type="RefSeq" id="WP_120141868.1">
    <property type="nucleotide sequence ID" value="NZ_CP031933.2"/>
</dbReference>
<dbReference type="InterPro" id="IPR018060">
    <property type="entry name" value="HTH_AraC"/>
</dbReference>
<keyword evidence="2" id="KW-0238">DNA-binding</keyword>
<evidence type="ECO:0000259" key="4">
    <source>
        <dbReference type="PROSITE" id="PS01124"/>
    </source>
</evidence>
<dbReference type="CDD" id="cd02208">
    <property type="entry name" value="cupin_RmlC-like"/>
    <property type="match status" value="1"/>
</dbReference>
<feature type="domain" description="HTH araC/xylS-type" evidence="4">
    <location>
        <begin position="179"/>
        <end position="277"/>
    </location>
</feature>
<dbReference type="InterPro" id="IPR003313">
    <property type="entry name" value="AraC-bd"/>
</dbReference>
<keyword evidence="1" id="KW-0805">Transcription regulation</keyword>
<dbReference type="Gene3D" id="2.60.120.10">
    <property type="entry name" value="Jelly Rolls"/>
    <property type="match status" value="1"/>
</dbReference>
<dbReference type="Pfam" id="PF02311">
    <property type="entry name" value="AraC_binding"/>
    <property type="match status" value="1"/>
</dbReference>
<dbReference type="EMBL" id="CP031933">
    <property type="protein sequence ID" value="AYE37612.1"/>
    <property type="molecule type" value="Genomic_DNA"/>
</dbReference>
<dbReference type="SUPFAM" id="SSF46689">
    <property type="entry name" value="Homeodomain-like"/>
    <property type="match status" value="2"/>
</dbReference>
<reference evidence="6" key="1">
    <citation type="submission" date="2018-08" db="EMBL/GenBank/DDBJ databases">
        <title>Genome of Lactobacillus sp. HBUAS52074.</title>
        <authorList>
            <person name="Guo Z."/>
            <person name="Zhang Z.D."/>
        </authorList>
    </citation>
    <scope>NUCLEOTIDE SEQUENCE [LARGE SCALE GENOMIC DNA]</scope>
    <source>
        <strain evidence="6">HBUAS52074</strain>
    </source>
</reference>
<dbReference type="SUPFAM" id="SSF51215">
    <property type="entry name" value="Regulatory protein AraC"/>
    <property type="match status" value="1"/>
</dbReference>
<dbReference type="InterPro" id="IPR037923">
    <property type="entry name" value="HTH-like"/>
</dbReference>
<dbReference type="AlphaFoldDB" id="A0A386PQP6"/>
<evidence type="ECO:0000256" key="1">
    <source>
        <dbReference type="ARBA" id="ARBA00023015"/>
    </source>
</evidence>
<dbReference type="KEGG" id="lzh:D1B17_02620"/>
<dbReference type="GO" id="GO:0003700">
    <property type="term" value="F:DNA-binding transcription factor activity"/>
    <property type="evidence" value="ECO:0007669"/>
    <property type="project" value="InterPro"/>
</dbReference>
<dbReference type="GO" id="GO:0043565">
    <property type="term" value="F:sequence-specific DNA binding"/>
    <property type="evidence" value="ECO:0007669"/>
    <property type="project" value="InterPro"/>
</dbReference>
<dbReference type="InterPro" id="IPR009057">
    <property type="entry name" value="Homeodomain-like_sf"/>
</dbReference>
<accession>A0A386PQP6</accession>
<evidence type="ECO:0000256" key="2">
    <source>
        <dbReference type="ARBA" id="ARBA00023125"/>
    </source>
</evidence>
<dbReference type="InterPro" id="IPR014710">
    <property type="entry name" value="RmlC-like_jellyroll"/>
</dbReference>
<keyword evidence="3" id="KW-0804">Transcription</keyword>
<evidence type="ECO:0000313" key="6">
    <source>
        <dbReference type="Proteomes" id="UP000267208"/>
    </source>
</evidence>
<dbReference type="Proteomes" id="UP000267208">
    <property type="component" value="Chromosome"/>
</dbReference>
<gene>
    <name evidence="5" type="ORF">D1B17_02620</name>
</gene>
<dbReference type="PROSITE" id="PS01124">
    <property type="entry name" value="HTH_ARAC_FAMILY_2"/>
    <property type="match status" value="1"/>
</dbReference>
<evidence type="ECO:0000313" key="5">
    <source>
        <dbReference type="EMBL" id="AYE37612.1"/>
    </source>
</evidence>
<organism evidence="5 6">
    <name type="scientific">Companilactobacillus zhachilii</name>
    <dbReference type="NCBI Taxonomy" id="2304606"/>
    <lineage>
        <taxon>Bacteria</taxon>
        <taxon>Bacillati</taxon>
        <taxon>Bacillota</taxon>
        <taxon>Bacilli</taxon>
        <taxon>Lactobacillales</taxon>
        <taxon>Lactobacillaceae</taxon>
        <taxon>Companilactobacillus</taxon>
    </lineage>
</organism>
<proteinExistence type="predicted"/>